<keyword evidence="1" id="KW-0472">Membrane</keyword>
<accession>A0A8J3QV35</accession>
<dbReference type="InterPro" id="IPR025238">
    <property type="entry name" value="DUF4184"/>
</dbReference>
<feature type="transmembrane region" description="Helical" evidence="1">
    <location>
        <begin position="53"/>
        <end position="74"/>
    </location>
</feature>
<dbReference type="Pfam" id="PF13803">
    <property type="entry name" value="DUF4184"/>
    <property type="match status" value="1"/>
</dbReference>
<evidence type="ECO:0000313" key="3">
    <source>
        <dbReference type="Proteomes" id="UP000642748"/>
    </source>
</evidence>
<dbReference type="Proteomes" id="UP000642748">
    <property type="component" value="Unassembled WGS sequence"/>
</dbReference>
<feature type="transmembrane region" description="Helical" evidence="1">
    <location>
        <begin position="111"/>
        <end position="128"/>
    </location>
</feature>
<dbReference type="AlphaFoldDB" id="A0A8J3QV35"/>
<name>A0A8J3QV35_9ACTN</name>
<evidence type="ECO:0000256" key="1">
    <source>
        <dbReference type="SAM" id="Phobius"/>
    </source>
</evidence>
<sequence>MRRDRYGDLVPLTFPSHAAAVLPIKLAAPSRWDGVALVIGSTSPDLPYLVYPYVWFNAHTWLALVWFCVPVTLIGTRIARWAAPATAAHLPNRGGFALRDYGVLGQVRHRWYVTVGSAFVGALTHVVWDSFTHARPGRLWSLHPLDRIAVDGQPWWAVLQLASTVVGALIAVGFAWYIGRRRLIVAWHGVSPPVPVRPGLFWAVVAVVVVAGIAPQPVLAGVHLANVLGVRLLVLGAVALLAATAVTRVTQRDRVSI</sequence>
<feature type="transmembrane region" description="Helical" evidence="1">
    <location>
        <begin position="199"/>
        <end position="218"/>
    </location>
</feature>
<feature type="transmembrane region" description="Helical" evidence="1">
    <location>
        <begin position="155"/>
        <end position="178"/>
    </location>
</feature>
<reference evidence="2" key="1">
    <citation type="submission" date="2021-01" db="EMBL/GenBank/DDBJ databases">
        <title>Whole genome shotgun sequence of Rugosimonospora africana NBRC 104875.</title>
        <authorList>
            <person name="Komaki H."/>
            <person name="Tamura T."/>
        </authorList>
    </citation>
    <scope>NUCLEOTIDE SEQUENCE</scope>
    <source>
        <strain evidence="2">NBRC 104875</strain>
    </source>
</reference>
<evidence type="ECO:0008006" key="4">
    <source>
        <dbReference type="Google" id="ProtNLM"/>
    </source>
</evidence>
<dbReference type="EMBL" id="BONZ01000049">
    <property type="protein sequence ID" value="GIH16979.1"/>
    <property type="molecule type" value="Genomic_DNA"/>
</dbReference>
<keyword evidence="3" id="KW-1185">Reference proteome</keyword>
<comment type="caution">
    <text evidence="2">The sequence shown here is derived from an EMBL/GenBank/DDBJ whole genome shotgun (WGS) entry which is preliminary data.</text>
</comment>
<feature type="transmembrane region" description="Helical" evidence="1">
    <location>
        <begin position="224"/>
        <end position="246"/>
    </location>
</feature>
<gene>
    <name evidence="2" type="ORF">Raf01_51510</name>
</gene>
<protein>
    <recommendedName>
        <fullName evidence="4">DUF4184 family protein</fullName>
    </recommendedName>
</protein>
<keyword evidence="1" id="KW-0812">Transmembrane</keyword>
<organism evidence="2 3">
    <name type="scientific">Rugosimonospora africana</name>
    <dbReference type="NCBI Taxonomy" id="556532"/>
    <lineage>
        <taxon>Bacteria</taxon>
        <taxon>Bacillati</taxon>
        <taxon>Actinomycetota</taxon>
        <taxon>Actinomycetes</taxon>
        <taxon>Micromonosporales</taxon>
        <taxon>Micromonosporaceae</taxon>
        <taxon>Rugosimonospora</taxon>
    </lineage>
</organism>
<proteinExistence type="predicted"/>
<evidence type="ECO:0000313" key="2">
    <source>
        <dbReference type="EMBL" id="GIH16979.1"/>
    </source>
</evidence>
<keyword evidence="1" id="KW-1133">Transmembrane helix</keyword>